<name>A0ABZ1FGZ5_9ACTN</name>
<organism evidence="1 2">
    <name type="scientific">Streptomyces decoyicus</name>
    <dbReference type="NCBI Taxonomy" id="249567"/>
    <lineage>
        <taxon>Bacteria</taxon>
        <taxon>Bacillati</taxon>
        <taxon>Actinomycetota</taxon>
        <taxon>Actinomycetes</taxon>
        <taxon>Kitasatosporales</taxon>
        <taxon>Streptomycetaceae</taxon>
        <taxon>Streptomyces</taxon>
    </lineage>
</organism>
<reference evidence="1 2" key="1">
    <citation type="submission" date="2022-10" db="EMBL/GenBank/DDBJ databases">
        <title>The complete genomes of actinobacterial strains from the NBC collection.</title>
        <authorList>
            <person name="Joergensen T.S."/>
            <person name="Alvarez Arevalo M."/>
            <person name="Sterndorff E.B."/>
            <person name="Faurdal D."/>
            <person name="Vuksanovic O."/>
            <person name="Mourched A.-S."/>
            <person name="Charusanti P."/>
            <person name="Shaw S."/>
            <person name="Blin K."/>
            <person name="Weber T."/>
        </authorList>
    </citation>
    <scope>NUCLEOTIDE SEQUENCE [LARGE SCALE GENOMIC DNA]</scope>
    <source>
        <strain evidence="1 2">NBC 01774</strain>
    </source>
</reference>
<gene>
    <name evidence="1" type="ORF">OG863_15900</name>
</gene>
<dbReference type="Proteomes" id="UP001344251">
    <property type="component" value="Chromosome"/>
</dbReference>
<dbReference type="RefSeq" id="WP_326618825.1">
    <property type="nucleotide sequence ID" value="NZ_CP109106.1"/>
</dbReference>
<sequence length="266" mass="29338">MSVEGVVTVTTAVTALITVPVTLVAARWSSRSTDNSAGATVLAGHGQAVATVEAVRIQAHAEREKALEEMRFGAYAEFLTAASLFVRAVNELPDFPSSVRASLLDEKANSVVRALAGVELLAPPAVAARARDVSVQCSRLEKLALRRAVLRSALSMLEANWCPRDAEQCRDSHHGSAFLSWELLTEWSTLEDEERWENLDLLRYALENSQALDADHVQHVVEVANHVAHWNNMLGGWVRDPMLERFYATRAEYVEFAYGSLHSRSV</sequence>
<evidence type="ECO:0000313" key="1">
    <source>
        <dbReference type="EMBL" id="WSB69318.1"/>
    </source>
</evidence>
<keyword evidence="2" id="KW-1185">Reference proteome</keyword>
<protein>
    <submittedName>
        <fullName evidence="1">Uncharacterized protein</fullName>
    </submittedName>
</protein>
<accession>A0ABZ1FGZ5</accession>
<evidence type="ECO:0000313" key="2">
    <source>
        <dbReference type="Proteomes" id="UP001344251"/>
    </source>
</evidence>
<dbReference type="EMBL" id="CP109106">
    <property type="protein sequence ID" value="WSB69318.1"/>
    <property type="molecule type" value="Genomic_DNA"/>
</dbReference>
<proteinExistence type="predicted"/>